<dbReference type="GO" id="GO:0043190">
    <property type="term" value="C:ATP-binding cassette (ABC) transporter complex"/>
    <property type="evidence" value="ECO:0007669"/>
    <property type="project" value="InterPro"/>
</dbReference>
<dbReference type="GO" id="GO:0046677">
    <property type="term" value="P:response to antibiotic"/>
    <property type="evidence" value="ECO:0007669"/>
    <property type="project" value="UniProtKB-KW"/>
</dbReference>
<feature type="transmembrane region" description="Helical" evidence="6">
    <location>
        <begin position="140"/>
        <end position="163"/>
    </location>
</feature>
<accession>A0A3E0GYT6</accession>
<dbReference type="InterPro" id="IPR000412">
    <property type="entry name" value="ABC_2_transport"/>
</dbReference>
<dbReference type="PIRSF" id="PIRSF006648">
    <property type="entry name" value="DrrB"/>
    <property type="match status" value="1"/>
</dbReference>
<dbReference type="EMBL" id="QUNO01000018">
    <property type="protein sequence ID" value="REH35338.1"/>
    <property type="molecule type" value="Genomic_DNA"/>
</dbReference>
<feature type="transmembrane region" description="Helical" evidence="6">
    <location>
        <begin position="170"/>
        <end position="189"/>
    </location>
</feature>
<feature type="transmembrane region" description="Helical" evidence="6">
    <location>
        <begin position="63"/>
        <end position="84"/>
    </location>
</feature>
<keyword evidence="9" id="KW-1185">Reference proteome</keyword>
<dbReference type="PANTHER" id="PTHR43229:SF2">
    <property type="entry name" value="NODULATION PROTEIN J"/>
    <property type="match status" value="1"/>
</dbReference>
<dbReference type="Proteomes" id="UP000256269">
    <property type="component" value="Unassembled WGS sequence"/>
</dbReference>
<sequence>MSIDTLRVPEPLIRAGALIKYNSLLRLRDPSQLISYLVAPMVFMVMFQPLYTKALSYGSIQAVTGQLMMFSVFAMSIVANSIFVEREWLTWDRLRASRAARAELLIGKALPVFVVLLIQQAVLIVFGWAVVGMPFPKSLWLLTFAMCVWGFALLGMGAMLATIVRSRGDLFVACDVGALLISSIGGAILPVDLMPSWAQAVTKFSPGTYGLSMLRSAVQGDFAGTWQPALICLAIGLVCGTVATFRLAHGWGRSHLV</sequence>
<proteinExistence type="inferred from homology"/>
<keyword evidence="4 6" id="KW-0472">Membrane</keyword>
<feature type="transmembrane region" description="Helical" evidence="6">
    <location>
        <begin position="33"/>
        <end position="51"/>
    </location>
</feature>
<comment type="caution">
    <text evidence="8">The sequence shown here is derived from an EMBL/GenBank/DDBJ whole genome shotgun (WGS) entry which is preliminary data.</text>
</comment>
<evidence type="ECO:0000256" key="2">
    <source>
        <dbReference type="ARBA" id="ARBA00022692"/>
    </source>
</evidence>
<evidence type="ECO:0000256" key="3">
    <source>
        <dbReference type="ARBA" id="ARBA00022989"/>
    </source>
</evidence>
<evidence type="ECO:0000256" key="1">
    <source>
        <dbReference type="ARBA" id="ARBA00004141"/>
    </source>
</evidence>
<evidence type="ECO:0000256" key="6">
    <source>
        <dbReference type="RuleBase" id="RU361157"/>
    </source>
</evidence>
<organism evidence="8 9">
    <name type="scientific">Kutzneria buriramensis</name>
    <dbReference type="NCBI Taxonomy" id="1045776"/>
    <lineage>
        <taxon>Bacteria</taxon>
        <taxon>Bacillati</taxon>
        <taxon>Actinomycetota</taxon>
        <taxon>Actinomycetes</taxon>
        <taxon>Pseudonocardiales</taxon>
        <taxon>Pseudonocardiaceae</taxon>
        <taxon>Kutzneria</taxon>
    </lineage>
</organism>
<dbReference type="RefSeq" id="WP_116180087.1">
    <property type="nucleotide sequence ID" value="NZ_CP144375.1"/>
</dbReference>
<protein>
    <recommendedName>
        <fullName evidence="6">Transport permease protein</fullName>
    </recommendedName>
</protein>
<dbReference type="PROSITE" id="PS51012">
    <property type="entry name" value="ABC_TM2"/>
    <property type="match status" value="1"/>
</dbReference>
<dbReference type="PANTHER" id="PTHR43229">
    <property type="entry name" value="NODULATION PROTEIN J"/>
    <property type="match status" value="1"/>
</dbReference>
<dbReference type="InterPro" id="IPR051784">
    <property type="entry name" value="Nod_factor_ABC_transporter"/>
</dbReference>
<name>A0A3E0GYT6_9PSEU</name>
<feature type="transmembrane region" description="Helical" evidence="6">
    <location>
        <begin position="105"/>
        <end position="128"/>
    </location>
</feature>
<keyword evidence="6" id="KW-1003">Cell membrane</keyword>
<dbReference type="InterPro" id="IPR047817">
    <property type="entry name" value="ABC2_TM_bact-type"/>
</dbReference>
<evidence type="ECO:0000313" key="9">
    <source>
        <dbReference type="Proteomes" id="UP000256269"/>
    </source>
</evidence>
<feature type="domain" description="ABC transmembrane type-2" evidence="7">
    <location>
        <begin position="27"/>
        <end position="250"/>
    </location>
</feature>
<dbReference type="OrthoDB" id="4526018at2"/>
<dbReference type="GO" id="GO:0140359">
    <property type="term" value="F:ABC-type transporter activity"/>
    <property type="evidence" value="ECO:0007669"/>
    <property type="project" value="InterPro"/>
</dbReference>
<dbReference type="Pfam" id="PF01061">
    <property type="entry name" value="ABC2_membrane"/>
    <property type="match status" value="1"/>
</dbReference>
<comment type="similarity">
    <text evidence="6">Belongs to the ABC-2 integral membrane protein family.</text>
</comment>
<gene>
    <name evidence="8" type="ORF">BCF44_118198</name>
</gene>
<evidence type="ECO:0000256" key="4">
    <source>
        <dbReference type="ARBA" id="ARBA00023136"/>
    </source>
</evidence>
<reference evidence="8 9" key="1">
    <citation type="submission" date="2018-08" db="EMBL/GenBank/DDBJ databases">
        <title>Genomic Encyclopedia of Archaeal and Bacterial Type Strains, Phase II (KMG-II): from individual species to whole genera.</title>
        <authorList>
            <person name="Goeker M."/>
        </authorList>
    </citation>
    <scope>NUCLEOTIDE SEQUENCE [LARGE SCALE GENOMIC DNA]</scope>
    <source>
        <strain evidence="8 9">DSM 45791</strain>
    </source>
</reference>
<evidence type="ECO:0000313" key="8">
    <source>
        <dbReference type="EMBL" id="REH35338.1"/>
    </source>
</evidence>
<feature type="transmembrane region" description="Helical" evidence="6">
    <location>
        <begin position="226"/>
        <end position="248"/>
    </location>
</feature>
<keyword evidence="5" id="KW-0046">Antibiotic resistance</keyword>
<evidence type="ECO:0000256" key="5">
    <source>
        <dbReference type="ARBA" id="ARBA00023251"/>
    </source>
</evidence>
<keyword evidence="2 6" id="KW-0812">Transmembrane</keyword>
<dbReference type="AlphaFoldDB" id="A0A3E0GYT6"/>
<dbReference type="InterPro" id="IPR013525">
    <property type="entry name" value="ABC2_TM"/>
</dbReference>
<evidence type="ECO:0000259" key="7">
    <source>
        <dbReference type="PROSITE" id="PS51012"/>
    </source>
</evidence>
<comment type="subcellular location">
    <subcellularLocation>
        <location evidence="6">Cell membrane</location>
        <topology evidence="6">Multi-pass membrane protein</topology>
    </subcellularLocation>
    <subcellularLocation>
        <location evidence="1">Membrane</location>
        <topology evidence="1">Multi-pass membrane protein</topology>
    </subcellularLocation>
</comment>
<keyword evidence="3 6" id="KW-1133">Transmembrane helix</keyword>
<keyword evidence="6" id="KW-0813">Transport</keyword>